<gene>
    <name evidence="2" type="ORF">H7U12_04840</name>
</gene>
<proteinExistence type="predicted"/>
<evidence type="ECO:0000256" key="1">
    <source>
        <dbReference type="SAM" id="MobiDB-lite"/>
    </source>
</evidence>
<feature type="compositionally biased region" description="Basic and acidic residues" evidence="1">
    <location>
        <begin position="1"/>
        <end position="19"/>
    </location>
</feature>
<keyword evidence="3" id="KW-1185">Reference proteome</keyword>
<sequence length="65" mass="7198">MEKLPIKPKESISKTEKGSKKPTGCFLLLRQGVVEGSFDSFYSACQHGLGKYGSSEFLVRKEGEE</sequence>
<feature type="region of interest" description="Disordered" evidence="1">
    <location>
        <begin position="1"/>
        <end position="22"/>
    </location>
</feature>
<organism evidence="2 3">
    <name type="scientific">Rufibacter sediminis</name>
    <dbReference type="NCBI Taxonomy" id="2762756"/>
    <lineage>
        <taxon>Bacteria</taxon>
        <taxon>Pseudomonadati</taxon>
        <taxon>Bacteroidota</taxon>
        <taxon>Cytophagia</taxon>
        <taxon>Cytophagales</taxon>
        <taxon>Hymenobacteraceae</taxon>
        <taxon>Rufibacter</taxon>
    </lineage>
</organism>
<evidence type="ECO:0000313" key="3">
    <source>
        <dbReference type="Proteomes" id="UP000659698"/>
    </source>
</evidence>
<comment type="caution">
    <text evidence="2">The sequence shown here is derived from an EMBL/GenBank/DDBJ whole genome shotgun (WGS) entry which is preliminary data.</text>
</comment>
<accession>A0ABR6VPZ1</accession>
<evidence type="ECO:0000313" key="2">
    <source>
        <dbReference type="EMBL" id="MBC3538995.1"/>
    </source>
</evidence>
<dbReference type="Proteomes" id="UP000659698">
    <property type="component" value="Unassembled WGS sequence"/>
</dbReference>
<reference evidence="2 3" key="1">
    <citation type="journal article" date="2019" name="Int. J. Syst. Evol. Microbiol.">
        <title>Rufibacter sediminis sp. nov., isolated from freshwater lake sediment.</title>
        <authorList>
            <person name="Qu J.H."/>
            <person name="Zhang L.J."/>
            <person name="Fu Y.H."/>
            <person name="Li H.F."/>
        </authorList>
    </citation>
    <scope>NUCLEOTIDE SEQUENCE [LARGE SCALE GENOMIC DNA]</scope>
    <source>
        <strain evidence="2 3">H-1</strain>
    </source>
</reference>
<dbReference type="EMBL" id="JACOAF010000011">
    <property type="protein sequence ID" value="MBC3538995.1"/>
    <property type="molecule type" value="Genomic_DNA"/>
</dbReference>
<name>A0ABR6VPZ1_9BACT</name>
<protein>
    <submittedName>
        <fullName evidence="2">Uncharacterized protein</fullName>
    </submittedName>
</protein>
<dbReference type="RefSeq" id="WP_186633783.1">
    <property type="nucleotide sequence ID" value="NZ_JACOAF010000011.1"/>
</dbReference>